<comment type="similarity">
    <text evidence="5">Belongs to the GRAS family.</text>
</comment>
<dbReference type="AlphaFoldDB" id="A0A8K0GZ74"/>
<evidence type="ECO:0000256" key="2">
    <source>
        <dbReference type="ARBA" id="ARBA00023015"/>
    </source>
</evidence>
<evidence type="ECO:0000256" key="3">
    <source>
        <dbReference type="ARBA" id="ARBA00023163"/>
    </source>
</evidence>
<gene>
    <name evidence="6" type="ORF">FNV43_RR16625</name>
</gene>
<evidence type="ECO:0000256" key="1">
    <source>
        <dbReference type="ARBA" id="ARBA00004123"/>
    </source>
</evidence>
<comment type="caution">
    <text evidence="5">Lacks conserved residue(s) required for the propagation of feature annotation.</text>
</comment>
<comment type="caution">
    <text evidence="6">The sequence shown here is derived from an EMBL/GenBank/DDBJ whole genome shotgun (WGS) entry which is preliminary data.</text>
</comment>
<dbReference type="Proteomes" id="UP000796880">
    <property type="component" value="Unassembled WGS sequence"/>
</dbReference>
<protein>
    <submittedName>
        <fullName evidence="6">Uncharacterized protein</fullName>
    </submittedName>
</protein>
<comment type="subcellular location">
    <subcellularLocation>
        <location evidence="1">Nucleus</location>
    </subcellularLocation>
</comment>
<feature type="region of interest" description="SAW" evidence="5">
    <location>
        <begin position="54"/>
        <end position="103"/>
    </location>
</feature>
<sequence length="103" mass="11584">MTVVEQEADHNQVGFLDRFTEALYYYSTMFDSLEACAVQPEKALAEMYIQRDMQPEGYCVEEKEGCLTLGWHSRPLIAASAWQAAADVTVPLGIVNHNNDQVL</sequence>
<dbReference type="EMBL" id="VOIH02000007">
    <property type="protein sequence ID" value="KAF3442708.1"/>
    <property type="molecule type" value="Genomic_DNA"/>
</dbReference>
<keyword evidence="7" id="KW-1185">Reference proteome</keyword>
<reference evidence="6" key="1">
    <citation type="submission" date="2020-03" db="EMBL/GenBank/DDBJ databases">
        <title>A high-quality chromosome-level genome assembly of a woody plant with both climbing and erect habits, Rhamnella rubrinervis.</title>
        <authorList>
            <person name="Lu Z."/>
            <person name="Yang Y."/>
            <person name="Zhu X."/>
            <person name="Sun Y."/>
        </authorList>
    </citation>
    <scope>NUCLEOTIDE SEQUENCE</scope>
    <source>
        <strain evidence="6">BYM</strain>
        <tissue evidence="6">Leaf</tissue>
    </source>
</reference>
<proteinExistence type="inferred from homology"/>
<evidence type="ECO:0000256" key="5">
    <source>
        <dbReference type="PROSITE-ProRule" id="PRU01191"/>
    </source>
</evidence>
<dbReference type="InterPro" id="IPR005202">
    <property type="entry name" value="TF_GRAS"/>
</dbReference>
<name>A0A8K0GZ74_9ROSA</name>
<dbReference type="OrthoDB" id="1619524at2759"/>
<dbReference type="GO" id="GO:0005634">
    <property type="term" value="C:nucleus"/>
    <property type="evidence" value="ECO:0007669"/>
    <property type="project" value="UniProtKB-SubCell"/>
</dbReference>
<organism evidence="6 7">
    <name type="scientific">Rhamnella rubrinervis</name>
    <dbReference type="NCBI Taxonomy" id="2594499"/>
    <lineage>
        <taxon>Eukaryota</taxon>
        <taxon>Viridiplantae</taxon>
        <taxon>Streptophyta</taxon>
        <taxon>Embryophyta</taxon>
        <taxon>Tracheophyta</taxon>
        <taxon>Spermatophyta</taxon>
        <taxon>Magnoliopsida</taxon>
        <taxon>eudicotyledons</taxon>
        <taxon>Gunneridae</taxon>
        <taxon>Pentapetalae</taxon>
        <taxon>rosids</taxon>
        <taxon>fabids</taxon>
        <taxon>Rosales</taxon>
        <taxon>Rhamnaceae</taxon>
        <taxon>rhamnoid group</taxon>
        <taxon>Rhamneae</taxon>
        <taxon>Rhamnella</taxon>
    </lineage>
</organism>
<evidence type="ECO:0000313" key="6">
    <source>
        <dbReference type="EMBL" id="KAF3442708.1"/>
    </source>
</evidence>
<keyword evidence="3" id="KW-0804">Transcription</keyword>
<dbReference type="Pfam" id="PF03514">
    <property type="entry name" value="GRAS"/>
    <property type="match status" value="1"/>
</dbReference>
<dbReference type="PROSITE" id="PS50985">
    <property type="entry name" value="GRAS"/>
    <property type="match status" value="1"/>
</dbReference>
<accession>A0A8K0GZ74</accession>
<keyword evidence="4" id="KW-0539">Nucleus</keyword>
<evidence type="ECO:0000256" key="4">
    <source>
        <dbReference type="ARBA" id="ARBA00023242"/>
    </source>
</evidence>
<keyword evidence="2" id="KW-0805">Transcription regulation</keyword>
<evidence type="ECO:0000313" key="7">
    <source>
        <dbReference type="Proteomes" id="UP000796880"/>
    </source>
</evidence>